<dbReference type="PANTHER" id="PTHR43744">
    <property type="entry name" value="ABC TRANSPORTER PERMEASE PROTEIN MG189-RELATED-RELATED"/>
    <property type="match status" value="1"/>
</dbReference>
<evidence type="ECO:0000313" key="10">
    <source>
        <dbReference type="Proteomes" id="UP000192940"/>
    </source>
</evidence>
<feature type="transmembrane region" description="Helical" evidence="7">
    <location>
        <begin position="184"/>
        <end position="207"/>
    </location>
</feature>
<evidence type="ECO:0000256" key="2">
    <source>
        <dbReference type="ARBA" id="ARBA00022448"/>
    </source>
</evidence>
<dbReference type="Pfam" id="PF00528">
    <property type="entry name" value="BPD_transp_1"/>
    <property type="match status" value="1"/>
</dbReference>
<feature type="transmembrane region" description="Helical" evidence="7">
    <location>
        <begin position="73"/>
        <end position="97"/>
    </location>
</feature>
<dbReference type="InterPro" id="IPR000515">
    <property type="entry name" value="MetI-like"/>
</dbReference>
<evidence type="ECO:0000313" key="9">
    <source>
        <dbReference type="EMBL" id="SMF90834.1"/>
    </source>
</evidence>
<reference evidence="10" key="1">
    <citation type="submission" date="2017-04" db="EMBL/GenBank/DDBJ databases">
        <authorList>
            <person name="Varghese N."/>
            <person name="Submissions S."/>
        </authorList>
    </citation>
    <scope>NUCLEOTIDE SEQUENCE [LARGE SCALE GENOMIC DNA]</scope>
    <source>
        <strain evidence="10">N3/975</strain>
    </source>
</reference>
<dbReference type="SUPFAM" id="SSF161098">
    <property type="entry name" value="MetI-like"/>
    <property type="match status" value="1"/>
</dbReference>
<keyword evidence="4 7" id="KW-0812">Transmembrane</keyword>
<dbReference type="RefSeq" id="WP_208915895.1">
    <property type="nucleotide sequence ID" value="NZ_LT840184.1"/>
</dbReference>
<gene>
    <name evidence="9" type="ORF">SAMN05661091_5255</name>
</gene>
<evidence type="ECO:0000256" key="1">
    <source>
        <dbReference type="ARBA" id="ARBA00004651"/>
    </source>
</evidence>
<keyword evidence="10" id="KW-1185">Reference proteome</keyword>
<dbReference type="CDD" id="cd06261">
    <property type="entry name" value="TM_PBP2"/>
    <property type="match status" value="1"/>
</dbReference>
<evidence type="ECO:0000256" key="3">
    <source>
        <dbReference type="ARBA" id="ARBA00022475"/>
    </source>
</evidence>
<keyword evidence="5 7" id="KW-1133">Transmembrane helix</keyword>
<dbReference type="STRING" id="1313296.SAMN05661091_5255"/>
<dbReference type="Gene3D" id="1.10.3720.10">
    <property type="entry name" value="MetI-like"/>
    <property type="match status" value="1"/>
</dbReference>
<protein>
    <submittedName>
        <fullName evidence="9">Carbohydrate ABC transporter membrane protein 2, CUT1 family (TC 3.A.1.1.-)</fullName>
    </submittedName>
</protein>
<dbReference type="AlphaFoldDB" id="A0A1X7HRL8"/>
<feature type="domain" description="ABC transmembrane type-1" evidence="8">
    <location>
        <begin position="74"/>
        <end position="263"/>
    </location>
</feature>
<comment type="similarity">
    <text evidence="7">Belongs to the binding-protein-dependent transport system permease family.</text>
</comment>
<feature type="transmembrane region" description="Helical" evidence="7">
    <location>
        <begin position="242"/>
        <end position="263"/>
    </location>
</feature>
<accession>A0A1X7HRL8</accession>
<feature type="transmembrane region" description="Helical" evidence="7">
    <location>
        <begin position="109"/>
        <end position="131"/>
    </location>
</feature>
<dbReference type="PANTHER" id="PTHR43744:SF12">
    <property type="entry name" value="ABC TRANSPORTER PERMEASE PROTEIN MG189-RELATED"/>
    <property type="match status" value="1"/>
</dbReference>
<dbReference type="GO" id="GO:0005886">
    <property type="term" value="C:plasma membrane"/>
    <property type="evidence" value="ECO:0007669"/>
    <property type="project" value="UniProtKB-SubCell"/>
</dbReference>
<name>A0A1X7HRL8_9BACL</name>
<comment type="subcellular location">
    <subcellularLocation>
        <location evidence="1 7">Cell membrane</location>
        <topology evidence="1 7">Multi-pass membrane protein</topology>
    </subcellularLocation>
</comment>
<keyword evidence="6 7" id="KW-0472">Membrane</keyword>
<evidence type="ECO:0000256" key="6">
    <source>
        <dbReference type="ARBA" id="ARBA00023136"/>
    </source>
</evidence>
<keyword evidence="2 7" id="KW-0813">Transport</keyword>
<evidence type="ECO:0000256" key="7">
    <source>
        <dbReference type="RuleBase" id="RU363032"/>
    </source>
</evidence>
<dbReference type="PROSITE" id="PS50928">
    <property type="entry name" value="ABC_TM1"/>
    <property type="match status" value="1"/>
</dbReference>
<evidence type="ECO:0000256" key="5">
    <source>
        <dbReference type="ARBA" id="ARBA00022989"/>
    </source>
</evidence>
<organism evidence="9 10">
    <name type="scientific">Paenibacillus uliginis N3/975</name>
    <dbReference type="NCBI Taxonomy" id="1313296"/>
    <lineage>
        <taxon>Bacteria</taxon>
        <taxon>Bacillati</taxon>
        <taxon>Bacillota</taxon>
        <taxon>Bacilli</taxon>
        <taxon>Bacillales</taxon>
        <taxon>Paenibacillaceae</taxon>
        <taxon>Paenibacillus</taxon>
    </lineage>
</organism>
<dbReference type="Proteomes" id="UP000192940">
    <property type="component" value="Chromosome I"/>
</dbReference>
<proteinExistence type="inferred from homology"/>
<feature type="transmembrane region" description="Helical" evidence="7">
    <location>
        <begin position="143"/>
        <end position="163"/>
    </location>
</feature>
<dbReference type="EMBL" id="LT840184">
    <property type="protein sequence ID" value="SMF90834.1"/>
    <property type="molecule type" value="Genomic_DNA"/>
</dbReference>
<dbReference type="InterPro" id="IPR035906">
    <property type="entry name" value="MetI-like_sf"/>
</dbReference>
<evidence type="ECO:0000259" key="8">
    <source>
        <dbReference type="PROSITE" id="PS50928"/>
    </source>
</evidence>
<evidence type="ECO:0000256" key="4">
    <source>
        <dbReference type="ARBA" id="ARBA00022692"/>
    </source>
</evidence>
<feature type="transmembrane region" description="Helical" evidence="7">
    <location>
        <begin position="12"/>
        <end position="36"/>
    </location>
</feature>
<sequence>MQWIRKNMSKLITTGFMGALSIVFLIPLIWMISAAFKYEKDVMRFPIQWIPEKINVAYNFKMVWMGRVPFTDFYFNSFKIAIITTCITLLVSSMAAYSLTKIKFKGRDLVFVALLSFMIIPDQATLIPRFLLVRWFGLYNTHAAIIFMSMFSIYFTFLLRQFMIGISDEYMEASKIDGAGHLRIFSSIMVPLCKPVLATVAIIKFIWTWNDYQNPLIFLLDKDLYTIPLGMTLFRDDYTNNYAIMMTAAVSAIIPLVIVFIALQKQVINGIALGGVKG</sequence>
<keyword evidence="3" id="KW-1003">Cell membrane</keyword>
<dbReference type="GO" id="GO:0055085">
    <property type="term" value="P:transmembrane transport"/>
    <property type="evidence" value="ECO:0007669"/>
    <property type="project" value="InterPro"/>
</dbReference>